<accession>U3A3F1</accession>
<dbReference type="EMBL" id="BATA01000016">
    <property type="protein sequence ID" value="GAD52179.1"/>
    <property type="molecule type" value="Genomic_DNA"/>
</dbReference>
<evidence type="ECO:0000313" key="1">
    <source>
        <dbReference type="EMBL" id="GAD52179.1"/>
    </source>
</evidence>
<evidence type="ECO:0000313" key="2">
    <source>
        <dbReference type="Proteomes" id="UP000016986"/>
    </source>
</evidence>
<dbReference type="Proteomes" id="UP000016986">
    <property type="component" value="Unassembled WGS sequence"/>
</dbReference>
<protein>
    <submittedName>
        <fullName evidence="1">Uncharacterized protein</fullName>
    </submittedName>
</protein>
<gene>
    <name evidence="1" type="ORF">MBEHAL_0939</name>
</gene>
<proteinExistence type="predicted"/>
<comment type="caution">
    <text evidence="1">The sequence shown here is derived from an EMBL/GenBank/DDBJ whole genome shotgun (WGS) entry which is preliminary data.</text>
</comment>
<reference evidence="1 2" key="1">
    <citation type="submission" date="2013-09" db="EMBL/GenBank/DDBJ databases">
        <title>Whole genome sequencing of Halarchaeum acidiphilum strain MH1-52-1.</title>
        <authorList>
            <person name="Shimane Y."/>
            <person name="Minegishi H."/>
            <person name="Nishi S."/>
            <person name="Echigo A."/>
            <person name="Shuto A."/>
            <person name="Konishi M."/>
            <person name="Ito T."/>
            <person name="Ohkuma M."/>
            <person name="Ohta Y."/>
            <person name="Nagano Y."/>
            <person name="Tsubouchi T."/>
            <person name="Mori K."/>
            <person name="Usui K."/>
            <person name="Kamekura M."/>
            <person name="Usami R."/>
            <person name="Takaki Y."/>
            <person name="Hatada Y."/>
        </authorList>
    </citation>
    <scope>NUCLEOTIDE SEQUENCE [LARGE SCALE GENOMIC DNA]</scope>
    <source>
        <strain evidence="1 2">JCM 16109</strain>
    </source>
</reference>
<name>U3A3F1_9EURY</name>
<sequence>MLFLTLAYLRWIRRACRGSYHEYGLDLDPDVLIETRREIGDERAH</sequence>
<dbReference type="AlphaFoldDB" id="U3A3F1"/>
<organism evidence="1 2">
    <name type="scientific">Halarchaeum acidiphilum MH1-52-1</name>
    <dbReference type="NCBI Taxonomy" id="1261545"/>
    <lineage>
        <taxon>Archaea</taxon>
        <taxon>Methanobacteriati</taxon>
        <taxon>Methanobacteriota</taxon>
        <taxon>Stenosarchaea group</taxon>
        <taxon>Halobacteria</taxon>
        <taxon>Halobacteriales</taxon>
        <taxon>Halobacteriaceae</taxon>
    </lineage>
</organism>
<keyword evidence="2" id="KW-1185">Reference proteome</keyword>